<dbReference type="PROSITE" id="PS00843">
    <property type="entry name" value="DALA_DALA_LIGASE_1"/>
    <property type="match status" value="1"/>
</dbReference>
<dbReference type="InterPro" id="IPR011761">
    <property type="entry name" value="ATP-grasp"/>
</dbReference>
<protein>
    <submittedName>
        <fullName evidence="14">D-alanine--D-alanine ligase A</fullName>
        <ecNumber evidence="14">6.3.2.4</ecNumber>
    </submittedName>
</protein>
<dbReference type="PROSITE" id="PS50975">
    <property type="entry name" value="ATP_GRASP"/>
    <property type="match status" value="1"/>
</dbReference>
<accession>A0A5J4RXE4</accession>
<comment type="similarity">
    <text evidence="3">Belongs to the D-alanine--D-alanine ligase family.</text>
</comment>
<evidence type="ECO:0000256" key="7">
    <source>
        <dbReference type="ARBA" id="ARBA00022840"/>
    </source>
</evidence>
<dbReference type="PANTHER" id="PTHR23132">
    <property type="entry name" value="D-ALANINE--D-ALANINE LIGASE"/>
    <property type="match status" value="1"/>
</dbReference>
<dbReference type="SUPFAM" id="SSF52440">
    <property type="entry name" value="PreATP-grasp domain"/>
    <property type="match status" value="1"/>
</dbReference>
<comment type="caution">
    <text evidence="14">The sequence shown here is derived from an EMBL/GenBank/DDBJ whole genome shotgun (WGS) entry which is preliminary data.</text>
</comment>
<dbReference type="EMBL" id="SNRY01000639">
    <property type="protein sequence ID" value="KAA6338152.1"/>
    <property type="molecule type" value="Genomic_DNA"/>
</dbReference>
<evidence type="ECO:0000256" key="10">
    <source>
        <dbReference type="ARBA" id="ARBA00022984"/>
    </source>
</evidence>
<dbReference type="GO" id="GO:0005524">
    <property type="term" value="F:ATP binding"/>
    <property type="evidence" value="ECO:0007669"/>
    <property type="project" value="UniProtKB-KW"/>
</dbReference>
<dbReference type="PROSITE" id="PS00844">
    <property type="entry name" value="DALA_DALA_LIGASE_2"/>
    <property type="match status" value="1"/>
</dbReference>
<dbReference type="InterPro" id="IPR011095">
    <property type="entry name" value="Dala_Dala_lig_C"/>
</dbReference>
<dbReference type="Gene3D" id="3.30.470.20">
    <property type="entry name" value="ATP-grasp fold, B domain"/>
    <property type="match status" value="1"/>
</dbReference>
<keyword evidence="6" id="KW-0547">Nucleotide-binding</keyword>
<dbReference type="HAMAP" id="MF_00047">
    <property type="entry name" value="Dala_Dala_lig"/>
    <property type="match status" value="1"/>
</dbReference>
<dbReference type="EC" id="6.3.2.4" evidence="14"/>
<dbReference type="GO" id="GO:0008716">
    <property type="term" value="F:D-alanine-D-alanine ligase activity"/>
    <property type="evidence" value="ECO:0007669"/>
    <property type="project" value="UniProtKB-EC"/>
</dbReference>
<dbReference type="GO" id="GO:0046872">
    <property type="term" value="F:metal ion binding"/>
    <property type="evidence" value="ECO:0007669"/>
    <property type="project" value="UniProtKB-KW"/>
</dbReference>
<evidence type="ECO:0000256" key="12">
    <source>
        <dbReference type="ARBA" id="ARBA00023316"/>
    </source>
</evidence>
<dbReference type="Gene3D" id="3.30.1490.20">
    <property type="entry name" value="ATP-grasp fold, A domain"/>
    <property type="match status" value="1"/>
</dbReference>
<keyword evidence="10" id="KW-0573">Peptidoglycan synthesis</keyword>
<dbReference type="NCBIfam" id="NF002528">
    <property type="entry name" value="PRK01966.1-4"/>
    <property type="match status" value="1"/>
</dbReference>
<proteinExistence type="inferred from homology"/>
<keyword evidence="7" id="KW-0067">ATP-binding</keyword>
<name>A0A5J4RXE4_9ZZZZ</name>
<dbReference type="InterPro" id="IPR011127">
    <property type="entry name" value="Dala_Dala_lig_N"/>
</dbReference>
<dbReference type="Gene3D" id="3.40.50.20">
    <property type="match status" value="1"/>
</dbReference>
<keyword evidence="11" id="KW-0464">Manganese</keyword>
<evidence type="ECO:0000259" key="13">
    <source>
        <dbReference type="PROSITE" id="PS50975"/>
    </source>
</evidence>
<evidence type="ECO:0000256" key="5">
    <source>
        <dbReference type="ARBA" id="ARBA00022723"/>
    </source>
</evidence>
<feature type="domain" description="ATP-grasp" evidence="13">
    <location>
        <begin position="146"/>
        <end position="358"/>
    </location>
</feature>
<comment type="cofactor">
    <cofactor evidence="2">
        <name>Mg(2+)</name>
        <dbReference type="ChEBI" id="CHEBI:18420"/>
    </cofactor>
</comment>
<keyword evidence="5" id="KW-0479">Metal-binding</keyword>
<evidence type="ECO:0000256" key="4">
    <source>
        <dbReference type="ARBA" id="ARBA00022598"/>
    </source>
</evidence>
<dbReference type="Pfam" id="PF07478">
    <property type="entry name" value="Dala_Dala_lig_C"/>
    <property type="match status" value="1"/>
</dbReference>
<dbReference type="InterPro" id="IPR013815">
    <property type="entry name" value="ATP_grasp_subdomain_1"/>
</dbReference>
<evidence type="ECO:0000313" key="14">
    <source>
        <dbReference type="EMBL" id="KAA6338152.1"/>
    </source>
</evidence>
<dbReference type="GO" id="GO:0008360">
    <property type="term" value="P:regulation of cell shape"/>
    <property type="evidence" value="ECO:0007669"/>
    <property type="project" value="UniProtKB-KW"/>
</dbReference>
<dbReference type="AlphaFoldDB" id="A0A5J4RXE4"/>
<organism evidence="14">
    <name type="scientific">termite gut metagenome</name>
    <dbReference type="NCBI Taxonomy" id="433724"/>
    <lineage>
        <taxon>unclassified sequences</taxon>
        <taxon>metagenomes</taxon>
        <taxon>organismal metagenomes</taxon>
    </lineage>
</organism>
<dbReference type="PANTHER" id="PTHR23132:SF25">
    <property type="entry name" value="D-ALANINE--D-ALANINE LIGASE A"/>
    <property type="match status" value="1"/>
</dbReference>
<evidence type="ECO:0000256" key="1">
    <source>
        <dbReference type="ARBA" id="ARBA00001936"/>
    </source>
</evidence>
<reference evidence="14" key="1">
    <citation type="submission" date="2019-03" db="EMBL/GenBank/DDBJ databases">
        <title>Single cell metagenomics reveals metabolic interactions within the superorganism composed of flagellate Streblomastix strix and complex community of Bacteroidetes bacteria on its surface.</title>
        <authorList>
            <person name="Treitli S.C."/>
            <person name="Kolisko M."/>
            <person name="Husnik F."/>
            <person name="Keeling P."/>
            <person name="Hampl V."/>
        </authorList>
    </citation>
    <scope>NUCLEOTIDE SEQUENCE</scope>
    <source>
        <strain evidence="14">STM</strain>
    </source>
</reference>
<keyword evidence="9" id="KW-0133">Cell shape</keyword>
<evidence type="ECO:0000256" key="11">
    <source>
        <dbReference type="ARBA" id="ARBA00023211"/>
    </source>
</evidence>
<keyword evidence="8" id="KW-0460">Magnesium</keyword>
<dbReference type="InterPro" id="IPR005905">
    <property type="entry name" value="D_ala_D_ala"/>
</dbReference>
<gene>
    <name evidence="14" type="ORF">EZS27_013819</name>
</gene>
<dbReference type="SUPFAM" id="SSF56059">
    <property type="entry name" value="Glutathione synthetase ATP-binding domain-like"/>
    <property type="match status" value="1"/>
</dbReference>
<evidence type="ECO:0000256" key="3">
    <source>
        <dbReference type="ARBA" id="ARBA00010871"/>
    </source>
</evidence>
<dbReference type="GO" id="GO:0005829">
    <property type="term" value="C:cytosol"/>
    <property type="evidence" value="ECO:0007669"/>
    <property type="project" value="TreeGrafter"/>
</dbReference>
<keyword evidence="4 14" id="KW-0436">Ligase</keyword>
<dbReference type="PIRSF" id="PIRSF039102">
    <property type="entry name" value="Ddl/VanB"/>
    <property type="match status" value="1"/>
</dbReference>
<dbReference type="InterPro" id="IPR016185">
    <property type="entry name" value="PreATP-grasp_dom_sf"/>
</dbReference>
<evidence type="ECO:0000256" key="8">
    <source>
        <dbReference type="ARBA" id="ARBA00022842"/>
    </source>
</evidence>
<dbReference type="Pfam" id="PF01820">
    <property type="entry name" value="Dala_Dala_lig_N"/>
    <property type="match status" value="1"/>
</dbReference>
<keyword evidence="12" id="KW-0961">Cell wall biogenesis/degradation</keyword>
<comment type="cofactor">
    <cofactor evidence="1">
        <name>Mn(2+)</name>
        <dbReference type="ChEBI" id="CHEBI:29035"/>
    </cofactor>
</comment>
<evidence type="ECO:0000256" key="6">
    <source>
        <dbReference type="ARBA" id="ARBA00022741"/>
    </source>
</evidence>
<evidence type="ECO:0000256" key="9">
    <source>
        <dbReference type="ARBA" id="ARBA00022960"/>
    </source>
</evidence>
<sequence length="389" mass="43505">MGIHVGVFFGGRSVEHEISVISALQAINAFDKEKYSVVPVYISKKGKWYTGDGLLNIEKYKSTDQLLKQCEEVYLAPVYGDNKLYAQKKSILGKRVISVIDIVFPILHGTNGEDGIFQGLIELIGIPYVGCNTVSSANGMDKINTKMILRECGIPVIDYVWFTDKDWFFKREELILKIEKEIGYPVIVKPSNLGSSVGISSGKDKDSLIHAVEMAEQFSNRIIVEKMVVHIREINCSVLGDYTKNESSVCEEPLKTGDILSYEDKYMNGGKSSKGMQSTKRRIPAELSVEISEKIRCLASETFRVLSCNGVARIDFIINEMTGEVFVNEINTIPGSLSFYLWEASGLPFDKLIDKLIGLSLKRDREIQTKTFNYDQNIFNLTGGAKGIK</sequence>
<evidence type="ECO:0000256" key="2">
    <source>
        <dbReference type="ARBA" id="ARBA00001946"/>
    </source>
</evidence>
<dbReference type="GO" id="GO:0009252">
    <property type="term" value="P:peptidoglycan biosynthetic process"/>
    <property type="evidence" value="ECO:0007669"/>
    <property type="project" value="UniProtKB-KW"/>
</dbReference>
<dbReference type="GO" id="GO:0071555">
    <property type="term" value="P:cell wall organization"/>
    <property type="evidence" value="ECO:0007669"/>
    <property type="project" value="UniProtKB-KW"/>
</dbReference>
<dbReference type="NCBIfam" id="TIGR01205">
    <property type="entry name" value="D_ala_D_alaTIGR"/>
    <property type="match status" value="1"/>
</dbReference>
<dbReference type="InterPro" id="IPR000291">
    <property type="entry name" value="D-Ala_lig_Van_CS"/>
</dbReference>